<feature type="compositionally biased region" description="Basic and acidic residues" evidence="5">
    <location>
        <begin position="481"/>
        <end position="517"/>
    </location>
</feature>
<feature type="coiled-coil region" evidence="4">
    <location>
        <begin position="202"/>
        <end position="275"/>
    </location>
</feature>
<evidence type="ECO:0000313" key="7">
    <source>
        <dbReference type="EMBL" id="KAL2094086.1"/>
    </source>
</evidence>
<organism evidence="7 8">
    <name type="scientific">Coilia grayii</name>
    <name type="common">Gray's grenadier anchovy</name>
    <dbReference type="NCBI Taxonomy" id="363190"/>
    <lineage>
        <taxon>Eukaryota</taxon>
        <taxon>Metazoa</taxon>
        <taxon>Chordata</taxon>
        <taxon>Craniata</taxon>
        <taxon>Vertebrata</taxon>
        <taxon>Euteleostomi</taxon>
        <taxon>Actinopterygii</taxon>
        <taxon>Neopterygii</taxon>
        <taxon>Teleostei</taxon>
        <taxon>Clupei</taxon>
        <taxon>Clupeiformes</taxon>
        <taxon>Clupeoidei</taxon>
        <taxon>Engraulidae</taxon>
        <taxon>Coilinae</taxon>
        <taxon>Coilia</taxon>
    </lineage>
</organism>
<dbReference type="InterPro" id="IPR030634">
    <property type="entry name" value="SYNM"/>
</dbReference>
<feature type="compositionally biased region" description="Basic and acidic residues" evidence="5">
    <location>
        <begin position="429"/>
        <end position="447"/>
    </location>
</feature>
<feature type="domain" description="IF rod" evidence="6">
    <location>
        <begin position="11"/>
        <end position="318"/>
    </location>
</feature>
<dbReference type="PANTHER" id="PTHR47136:SF1">
    <property type="entry name" value="SYNEMIN"/>
    <property type="match status" value="1"/>
</dbReference>
<accession>A0ABD1K4M9</accession>
<dbReference type="InterPro" id="IPR018039">
    <property type="entry name" value="IF_conserved"/>
</dbReference>
<evidence type="ECO:0000256" key="5">
    <source>
        <dbReference type="SAM" id="MobiDB-lite"/>
    </source>
</evidence>
<gene>
    <name evidence="7" type="ORF">ACEWY4_011398</name>
</gene>
<proteinExistence type="inferred from homology"/>
<dbReference type="PANTHER" id="PTHR47136">
    <property type="entry name" value="SYNEMIN"/>
    <property type="match status" value="1"/>
</dbReference>
<keyword evidence="8" id="KW-1185">Reference proteome</keyword>
<evidence type="ECO:0000256" key="3">
    <source>
        <dbReference type="RuleBase" id="RU000685"/>
    </source>
</evidence>
<feature type="coiled-coil region" evidence="4">
    <location>
        <begin position="15"/>
        <end position="145"/>
    </location>
</feature>
<feature type="compositionally biased region" description="Basic and acidic residues" evidence="5">
    <location>
        <begin position="454"/>
        <end position="466"/>
    </location>
</feature>
<evidence type="ECO:0000256" key="2">
    <source>
        <dbReference type="ARBA" id="ARBA00023054"/>
    </source>
</evidence>
<evidence type="ECO:0000313" key="8">
    <source>
        <dbReference type="Proteomes" id="UP001591681"/>
    </source>
</evidence>
<dbReference type="InterPro" id="IPR039008">
    <property type="entry name" value="IF_rod_dom"/>
</dbReference>
<dbReference type="Gene3D" id="1.20.5.170">
    <property type="match status" value="1"/>
</dbReference>
<evidence type="ECO:0000256" key="1">
    <source>
        <dbReference type="ARBA" id="ARBA00022754"/>
    </source>
</evidence>
<dbReference type="Gene3D" id="1.20.5.1160">
    <property type="entry name" value="Vasodilator-stimulated phosphoprotein"/>
    <property type="match status" value="1"/>
</dbReference>
<dbReference type="PROSITE" id="PS51842">
    <property type="entry name" value="IF_ROD_2"/>
    <property type="match status" value="1"/>
</dbReference>
<sequence>MFHLRRTFENEKVQLQDLNTRLSQYLSRSKQLEQENAHLIAEINSLRKERPTQWENQHMAELRQMRRMVEQLAFEKSKAEMEREKLRQELHMVQALRSEETAVSKGLGGDLQSCQRDLHQAHNTNAALEARLIELDNEYTFLENAHKEEILRLRNQAHSRIVPVVTQTYRGPPAPTMEEVEQFALSLSESWMETYDMYRLRVEEMEQSIKADQARLEDMEREKMQYMSELNKLQGEVDRQSHVQVHLEDQIIKMQDRFRADVNQYQVIIDQLEQERIMLANAISDKLQDHQDLLKVKMDLGLEVAAYRALLEGEGRHAQMQSDLRSRERIIDIQMPTRPHTPKTLGRLDLRSPFQLSGFERYMEPITGMRTATLSSQTESKSASRIVPISVSGRAHQSPADRRDMVAFTKASQAAATAAGASKPSTARAEMKETVVKREVVQDRGVKEVSQQPDRIHASLPTDHKPVRVVPPMTSLGGQQKQKDDKTDLRREDKTPDGRDQHANRDRGHTEKTRGIPEKKVLDTVLMEEIIETVMKPAGLAVDLSAPDSKMTYHVEKTEDKDGTMKTNIILESKVQEDIDLSQDNALEELLSQGVKTVTLEDIKGTQTASMIQNLIGLGLKEGESMENKKVNIKIIEEPVENSSDEEAEMMLNPTFYQSSSMAYQVEELENVPKIMEAPTTETGFEGNGSVRIQESSTDIGTLYSSQDQESQEYFVSTPEENLSEGEEGGFGSYGHYGVVDDLSDERYYQEGAFPMKTHFSDESDSFRDDPDDTYVEDVRSYSRGNIPECIIEEEVRVSPMVQESVLEILKEEKLDPKQQLKGALEKLQGTVSGPLREELSFLTQTELEGADNVSVDIKRVQQTSDNGTTTIVAQLNVTQSLEKSGLLDEEDDVSEEHIMAALRSNPELQKAFSGGAQGGYSIKASSEEVTTQGMPWMSVEGGDRVDIMGEISKTERHIRLGPNESTFTFQMDPRSGMAGAGGIDIQGLLQREKEGGDQEPMAEYGGIKVTQEKRVATVYLDSTEQK</sequence>
<dbReference type="SUPFAM" id="SSF64593">
    <property type="entry name" value="Intermediate filament protein, coiled coil region"/>
    <property type="match status" value="2"/>
</dbReference>
<dbReference type="SMART" id="SM01391">
    <property type="entry name" value="Filament"/>
    <property type="match status" value="1"/>
</dbReference>
<feature type="region of interest" description="Disordered" evidence="5">
    <location>
        <begin position="416"/>
        <end position="517"/>
    </location>
</feature>
<reference evidence="7 8" key="1">
    <citation type="submission" date="2024-09" db="EMBL/GenBank/DDBJ databases">
        <title>A chromosome-level genome assembly of Gray's grenadier anchovy, Coilia grayii.</title>
        <authorList>
            <person name="Fu Z."/>
        </authorList>
    </citation>
    <scope>NUCLEOTIDE SEQUENCE [LARGE SCALE GENOMIC DNA]</scope>
    <source>
        <strain evidence="7">G4</strain>
        <tissue evidence="7">Muscle</tissue>
    </source>
</reference>
<dbReference type="PROSITE" id="PS00226">
    <property type="entry name" value="IF_ROD_1"/>
    <property type="match status" value="1"/>
</dbReference>
<evidence type="ECO:0000259" key="6">
    <source>
        <dbReference type="PROSITE" id="PS51842"/>
    </source>
</evidence>
<evidence type="ECO:0000256" key="4">
    <source>
        <dbReference type="SAM" id="Coils"/>
    </source>
</evidence>
<feature type="compositionally biased region" description="Low complexity" evidence="5">
    <location>
        <begin position="416"/>
        <end position="427"/>
    </location>
</feature>
<dbReference type="GO" id="GO:0005882">
    <property type="term" value="C:intermediate filament"/>
    <property type="evidence" value="ECO:0007669"/>
    <property type="project" value="UniProtKB-KW"/>
</dbReference>
<keyword evidence="1 3" id="KW-0403">Intermediate filament</keyword>
<dbReference type="Proteomes" id="UP001591681">
    <property type="component" value="Unassembled WGS sequence"/>
</dbReference>
<comment type="similarity">
    <text evidence="3">Belongs to the intermediate filament family.</text>
</comment>
<dbReference type="AlphaFoldDB" id="A0ABD1K4M9"/>
<dbReference type="EMBL" id="JBHFQA010000009">
    <property type="protein sequence ID" value="KAL2094086.1"/>
    <property type="molecule type" value="Genomic_DNA"/>
</dbReference>
<comment type="caution">
    <text evidence="7">The sequence shown here is derived from an EMBL/GenBank/DDBJ whole genome shotgun (WGS) entry which is preliminary data.</text>
</comment>
<keyword evidence="2 4" id="KW-0175">Coiled coil</keyword>
<dbReference type="Pfam" id="PF00038">
    <property type="entry name" value="Filament"/>
    <property type="match status" value="1"/>
</dbReference>
<protein>
    <recommendedName>
        <fullName evidence="6">IF rod domain-containing protein</fullName>
    </recommendedName>
</protein>
<name>A0ABD1K4M9_9TELE</name>